<dbReference type="EMBL" id="JABSTU010000011">
    <property type="protein sequence ID" value="KAH8009003.1"/>
    <property type="molecule type" value="Genomic_DNA"/>
</dbReference>
<organism evidence="1 2">
    <name type="scientific">Rhipicephalus microplus</name>
    <name type="common">Cattle tick</name>
    <name type="synonym">Boophilus microplus</name>
    <dbReference type="NCBI Taxonomy" id="6941"/>
    <lineage>
        <taxon>Eukaryota</taxon>
        <taxon>Metazoa</taxon>
        <taxon>Ecdysozoa</taxon>
        <taxon>Arthropoda</taxon>
        <taxon>Chelicerata</taxon>
        <taxon>Arachnida</taxon>
        <taxon>Acari</taxon>
        <taxon>Parasitiformes</taxon>
        <taxon>Ixodida</taxon>
        <taxon>Ixodoidea</taxon>
        <taxon>Ixodidae</taxon>
        <taxon>Rhipicephalinae</taxon>
        <taxon>Rhipicephalus</taxon>
        <taxon>Boophilus</taxon>
    </lineage>
</organism>
<dbReference type="AlphaFoldDB" id="A0A9J6D4J6"/>
<protein>
    <recommendedName>
        <fullName evidence="3">Tick transposon</fullName>
    </recommendedName>
</protein>
<evidence type="ECO:0000313" key="2">
    <source>
        <dbReference type="Proteomes" id="UP000821866"/>
    </source>
</evidence>
<name>A0A9J6D4J6_RHIMP</name>
<dbReference type="Proteomes" id="UP000821866">
    <property type="component" value="Chromosome 9"/>
</dbReference>
<comment type="caution">
    <text evidence="1">The sequence shown here is derived from an EMBL/GenBank/DDBJ whole genome shotgun (WGS) entry which is preliminary data.</text>
</comment>
<sequence>MLLQNGLKFCEHPKLDKVELLGLVRSTVGGAKDDKIGRLVQEGVECLPQGVKTARQRSSAVVTSLRRAEVKLLQFDKEGGFVLMLKRLYESKAEEAMQKNFKVLPAIKETRSRGPRHSFGAVCTGAPKVSIASGEVPDSPVLGVDFIATDGAFNSTGPEVGETSLVSVVPLLLLEITGAFGGAVFQDGGTAEAAPPMGAVGIRLGT</sequence>
<proteinExistence type="predicted"/>
<evidence type="ECO:0008006" key="3">
    <source>
        <dbReference type="Google" id="ProtNLM"/>
    </source>
</evidence>
<gene>
    <name evidence="1" type="ORF">HPB51_008933</name>
</gene>
<accession>A0A9J6D4J6</accession>
<evidence type="ECO:0000313" key="1">
    <source>
        <dbReference type="EMBL" id="KAH8009003.1"/>
    </source>
</evidence>
<keyword evidence="2" id="KW-1185">Reference proteome</keyword>
<reference evidence="1" key="2">
    <citation type="submission" date="2021-09" db="EMBL/GenBank/DDBJ databases">
        <authorList>
            <person name="Jia N."/>
            <person name="Wang J."/>
            <person name="Shi W."/>
            <person name="Du L."/>
            <person name="Sun Y."/>
            <person name="Zhan W."/>
            <person name="Jiang J."/>
            <person name="Wang Q."/>
            <person name="Zhang B."/>
            <person name="Ji P."/>
            <person name="Sakyi L.B."/>
            <person name="Cui X."/>
            <person name="Yuan T."/>
            <person name="Jiang B."/>
            <person name="Yang W."/>
            <person name="Lam T.T.-Y."/>
            <person name="Chang Q."/>
            <person name="Ding S."/>
            <person name="Wang X."/>
            <person name="Zhu J."/>
            <person name="Ruan X."/>
            <person name="Zhao L."/>
            <person name="Wei J."/>
            <person name="Que T."/>
            <person name="Du C."/>
            <person name="Cheng J."/>
            <person name="Dai P."/>
            <person name="Han X."/>
            <person name="Huang E."/>
            <person name="Gao Y."/>
            <person name="Liu J."/>
            <person name="Shao H."/>
            <person name="Ye R."/>
            <person name="Li L."/>
            <person name="Wei W."/>
            <person name="Wang X."/>
            <person name="Wang C."/>
            <person name="Huo Q."/>
            <person name="Li W."/>
            <person name="Guo W."/>
            <person name="Chen H."/>
            <person name="Chen S."/>
            <person name="Zhou L."/>
            <person name="Zhou L."/>
            <person name="Ni X."/>
            <person name="Tian J."/>
            <person name="Zhou Y."/>
            <person name="Sheng Y."/>
            <person name="Liu T."/>
            <person name="Pan Y."/>
            <person name="Xia L."/>
            <person name="Li J."/>
            <person name="Zhao F."/>
            <person name="Cao W."/>
        </authorList>
    </citation>
    <scope>NUCLEOTIDE SEQUENCE</scope>
    <source>
        <strain evidence="1">Rmic-2018</strain>
        <tissue evidence="1">Larvae</tissue>
    </source>
</reference>
<reference evidence="1" key="1">
    <citation type="journal article" date="2020" name="Cell">
        <title>Large-Scale Comparative Analyses of Tick Genomes Elucidate Their Genetic Diversity and Vector Capacities.</title>
        <authorList>
            <consortium name="Tick Genome and Microbiome Consortium (TIGMIC)"/>
            <person name="Jia N."/>
            <person name="Wang J."/>
            <person name="Shi W."/>
            <person name="Du L."/>
            <person name="Sun Y."/>
            <person name="Zhan W."/>
            <person name="Jiang J.F."/>
            <person name="Wang Q."/>
            <person name="Zhang B."/>
            <person name="Ji P."/>
            <person name="Bell-Sakyi L."/>
            <person name="Cui X.M."/>
            <person name="Yuan T.T."/>
            <person name="Jiang B.G."/>
            <person name="Yang W.F."/>
            <person name="Lam T.T."/>
            <person name="Chang Q.C."/>
            <person name="Ding S.J."/>
            <person name="Wang X.J."/>
            <person name="Zhu J.G."/>
            <person name="Ruan X.D."/>
            <person name="Zhao L."/>
            <person name="Wei J.T."/>
            <person name="Ye R.Z."/>
            <person name="Que T.C."/>
            <person name="Du C.H."/>
            <person name="Zhou Y.H."/>
            <person name="Cheng J.X."/>
            <person name="Dai P.F."/>
            <person name="Guo W.B."/>
            <person name="Han X.H."/>
            <person name="Huang E.J."/>
            <person name="Li L.F."/>
            <person name="Wei W."/>
            <person name="Gao Y.C."/>
            <person name="Liu J.Z."/>
            <person name="Shao H.Z."/>
            <person name="Wang X."/>
            <person name="Wang C.C."/>
            <person name="Yang T.C."/>
            <person name="Huo Q.B."/>
            <person name="Li W."/>
            <person name="Chen H.Y."/>
            <person name="Chen S.E."/>
            <person name="Zhou L.G."/>
            <person name="Ni X.B."/>
            <person name="Tian J.H."/>
            <person name="Sheng Y."/>
            <person name="Liu T."/>
            <person name="Pan Y.S."/>
            <person name="Xia L.Y."/>
            <person name="Li J."/>
            <person name="Zhao F."/>
            <person name="Cao W.C."/>
        </authorList>
    </citation>
    <scope>NUCLEOTIDE SEQUENCE</scope>
    <source>
        <strain evidence="1">Rmic-2018</strain>
    </source>
</reference>